<gene>
    <name evidence="3" type="ORF">Dsin_032006</name>
</gene>
<sequence>MASSSRLTISEASETSLPVAPAIVFYSPNSDKDFVLPLISGDESKHWRPAKGTSLNKQEQNLLNHLWAIPQTKTHRQNYQRVLNCLNVYFHYAKKTGKASTAALGTSFGTPNLRPNNAARSFSHYVVYNGSKYGIYSRWIDVETSILGMDDPMWEGFTNVKQAQLALHSYRISLDERNSSSNRQTADKKSANLNKQLSDLKKAKTAEIAELEHQVAFLKFQLALRDHETSLGDLPFSQALTALPNELRAEIAQITTQTELNIRGQICSNLKRMMQERLSKILLKFLDFKNIHIINT</sequence>
<protein>
    <recommendedName>
        <fullName evidence="2">Ribonuclease H1 N-terminal domain-containing protein</fullName>
    </recommendedName>
</protein>
<reference evidence="3" key="1">
    <citation type="journal article" date="2023" name="Plant J.">
        <title>Genome sequences and population genomics provide insights into the demographic history, inbreeding, and mutation load of two 'living fossil' tree species of Dipteronia.</title>
        <authorList>
            <person name="Feng Y."/>
            <person name="Comes H.P."/>
            <person name="Chen J."/>
            <person name="Zhu S."/>
            <person name="Lu R."/>
            <person name="Zhang X."/>
            <person name="Li P."/>
            <person name="Qiu J."/>
            <person name="Olsen K.M."/>
            <person name="Qiu Y."/>
        </authorList>
    </citation>
    <scope>NUCLEOTIDE SEQUENCE</scope>
    <source>
        <strain evidence="3">NBL</strain>
    </source>
</reference>
<keyword evidence="4" id="KW-1185">Reference proteome</keyword>
<comment type="caution">
    <text evidence="3">The sequence shown here is derived from an EMBL/GenBank/DDBJ whole genome shotgun (WGS) entry which is preliminary data.</text>
</comment>
<dbReference type="Pfam" id="PF01693">
    <property type="entry name" value="Cauli_VI"/>
    <property type="match status" value="1"/>
</dbReference>
<dbReference type="InterPro" id="IPR011320">
    <property type="entry name" value="RNase_H1_N"/>
</dbReference>
<dbReference type="Proteomes" id="UP001281410">
    <property type="component" value="Unassembled WGS sequence"/>
</dbReference>
<proteinExistence type="predicted"/>
<dbReference type="InterPro" id="IPR009027">
    <property type="entry name" value="Ribosomal_bL9/RNase_H1_N"/>
</dbReference>
<organism evidence="3 4">
    <name type="scientific">Dipteronia sinensis</name>
    <dbReference type="NCBI Taxonomy" id="43782"/>
    <lineage>
        <taxon>Eukaryota</taxon>
        <taxon>Viridiplantae</taxon>
        <taxon>Streptophyta</taxon>
        <taxon>Embryophyta</taxon>
        <taxon>Tracheophyta</taxon>
        <taxon>Spermatophyta</taxon>
        <taxon>Magnoliopsida</taxon>
        <taxon>eudicotyledons</taxon>
        <taxon>Gunneridae</taxon>
        <taxon>Pentapetalae</taxon>
        <taxon>rosids</taxon>
        <taxon>malvids</taxon>
        <taxon>Sapindales</taxon>
        <taxon>Sapindaceae</taxon>
        <taxon>Hippocastanoideae</taxon>
        <taxon>Acereae</taxon>
        <taxon>Dipteronia</taxon>
    </lineage>
</organism>
<keyword evidence="1" id="KW-0175">Coiled coil</keyword>
<evidence type="ECO:0000259" key="2">
    <source>
        <dbReference type="Pfam" id="PF01693"/>
    </source>
</evidence>
<name>A0AAD9ZMM6_9ROSI</name>
<accession>A0AAD9ZMM6</accession>
<evidence type="ECO:0000256" key="1">
    <source>
        <dbReference type="SAM" id="Coils"/>
    </source>
</evidence>
<feature type="coiled-coil region" evidence="1">
    <location>
        <begin position="183"/>
        <end position="221"/>
    </location>
</feature>
<dbReference type="EMBL" id="JANJYJ010000010">
    <property type="protein sequence ID" value="KAK3184720.1"/>
    <property type="molecule type" value="Genomic_DNA"/>
</dbReference>
<feature type="domain" description="Ribonuclease H1 N-terminal" evidence="2">
    <location>
        <begin position="125"/>
        <end position="164"/>
    </location>
</feature>
<evidence type="ECO:0000313" key="3">
    <source>
        <dbReference type="EMBL" id="KAK3184720.1"/>
    </source>
</evidence>
<dbReference type="AlphaFoldDB" id="A0AAD9ZMM6"/>
<dbReference type="SUPFAM" id="SSF55658">
    <property type="entry name" value="L9 N-domain-like"/>
    <property type="match status" value="1"/>
</dbReference>
<evidence type="ECO:0000313" key="4">
    <source>
        <dbReference type="Proteomes" id="UP001281410"/>
    </source>
</evidence>